<dbReference type="AlphaFoldDB" id="A0A926EXN7"/>
<dbReference type="EMBL" id="JACRTK010000002">
    <property type="protein sequence ID" value="MBC8590861.1"/>
    <property type="molecule type" value="Genomic_DNA"/>
</dbReference>
<evidence type="ECO:0000313" key="5">
    <source>
        <dbReference type="Proteomes" id="UP000601522"/>
    </source>
</evidence>
<sequence>MPRIIDHEFRKQEILEKSRDVFEKHGYRNTNLLEIAKNCNIGRTTIYQYFKNKDEIFYEILSNSLKEINSQIESIRQDNKLKFKEKIKEIIYRLTTNEKNTNTFVLLLEVWIVLKRENNKTLDKIKYYIRNIKDTLTDIIDDAIEAKEIKVIDSKILAVNIYTLIETFALERTSYELDTKKKIESIHLLIDSLGI</sequence>
<dbReference type="Gene3D" id="1.10.10.60">
    <property type="entry name" value="Homeodomain-like"/>
    <property type="match status" value="1"/>
</dbReference>
<evidence type="ECO:0000256" key="2">
    <source>
        <dbReference type="PROSITE-ProRule" id="PRU00335"/>
    </source>
</evidence>
<dbReference type="Pfam" id="PF00440">
    <property type="entry name" value="TetR_N"/>
    <property type="match status" value="1"/>
</dbReference>
<dbReference type="InterPro" id="IPR050624">
    <property type="entry name" value="HTH-type_Tx_Regulator"/>
</dbReference>
<dbReference type="SUPFAM" id="SSF48498">
    <property type="entry name" value="Tetracyclin repressor-like, C-terminal domain"/>
    <property type="match status" value="1"/>
</dbReference>
<feature type="domain" description="HTH tetR-type" evidence="3">
    <location>
        <begin position="8"/>
        <end position="68"/>
    </location>
</feature>
<reference evidence="4 5" key="1">
    <citation type="submission" date="2020-08" db="EMBL/GenBank/DDBJ databases">
        <title>Genome public.</title>
        <authorList>
            <person name="Liu C."/>
            <person name="Sun Q."/>
        </authorList>
    </citation>
    <scope>NUCLEOTIDE SEQUENCE [LARGE SCALE GENOMIC DNA]</scope>
    <source>
        <strain evidence="4 5">NSJ-26</strain>
    </source>
</reference>
<gene>
    <name evidence="4" type="ORF">H8689_06910</name>
</gene>
<name>A0A926EXN7_9FIRM</name>
<accession>A0A926EXN7</accession>
<keyword evidence="5" id="KW-1185">Reference proteome</keyword>
<dbReference type="PRINTS" id="PR00455">
    <property type="entry name" value="HTHTETR"/>
</dbReference>
<dbReference type="InterPro" id="IPR009057">
    <property type="entry name" value="Homeodomain-like_sf"/>
</dbReference>
<organism evidence="4 5">
    <name type="scientific">Wansuia hejianensis</name>
    <dbReference type="NCBI Taxonomy" id="2763667"/>
    <lineage>
        <taxon>Bacteria</taxon>
        <taxon>Bacillati</taxon>
        <taxon>Bacillota</taxon>
        <taxon>Clostridia</taxon>
        <taxon>Lachnospirales</taxon>
        <taxon>Lachnospiraceae</taxon>
        <taxon>Wansuia</taxon>
    </lineage>
</organism>
<dbReference type="SUPFAM" id="SSF46689">
    <property type="entry name" value="Homeodomain-like"/>
    <property type="match status" value="1"/>
</dbReference>
<dbReference type="PANTHER" id="PTHR43479:SF11">
    <property type="entry name" value="ACREF_ENVCD OPERON REPRESSOR-RELATED"/>
    <property type="match status" value="1"/>
</dbReference>
<evidence type="ECO:0000313" key="4">
    <source>
        <dbReference type="EMBL" id="MBC8590861.1"/>
    </source>
</evidence>
<proteinExistence type="predicted"/>
<dbReference type="RefSeq" id="WP_420341113.1">
    <property type="nucleotide sequence ID" value="NZ_JACRTK010000002.1"/>
</dbReference>
<dbReference type="GO" id="GO:0003677">
    <property type="term" value="F:DNA binding"/>
    <property type="evidence" value="ECO:0007669"/>
    <property type="project" value="UniProtKB-UniRule"/>
</dbReference>
<evidence type="ECO:0000259" key="3">
    <source>
        <dbReference type="PROSITE" id="PS50977"/>
    </source>
</evidence>
<comment type="caution">
    <text evidence="4">The sequence shown here is derived from an EMBL/GenBank/DDBJ whole genome shotgun (WGS) entry which is preliminary data.</text>
</comment>
<dbReference type="InterPro" id="IPR036271">
    <property type="entry name" value="Tet_transcr_reg_TetR-rel_C_sf"/>
</dbReference>
<dbReference type="PROSITE" id="PS50977">
    <property type="entry name" value="HTH_TETR_2"/>
    <property type="match status" value="1"/>
</dbReference>
<dbReference type="InterPro" id="IPR001647">
    <property type="entry name" value="HTH_TetR"/>
</dbReference>
<feature type="DNA-binding region" description="H-T-H motif" evidence="2">
    <location>
        <begin position="31"/>
        <end position="50"/>
    </location>
</feature>
<dbReference type="Proteomes" id="UP000601522">
    <property type="component" value="Unassembled WGS sequence"/>
</dbReference>
<dbReference type="PANTHER" id="PTHR43479">
    <property type="entry name" value="ACREF/ENVCD OPERON REPRESSOR-RELATED"/>
    <property type="match status" value="1"/>
</dbReference>
<protein>
    <submittedName>
        <fullName evidence="4">TetR/AcrR family transcriptional regulator</fullName>
    </submittedName>
</protein>
<keyword evidence="1 2" id="KW-0238">DNA-binding</keyword>
<evidence type="ECO:0000256" key="1">
    <source>
        <dbReference type="ARBA" id="ARBA00023125"/>
    </source>
</evidence>
<dbReference type="Gene3D" id="1.10.357.10">
    <property type="entry name" value="Tetracycline Repressor, domain 2"/>
    <property type="match status" value="1"/>
</dbReference>